<dbReference type="HOGENOM" id="CLU_2393768_0_0_10"/>
<evidence type="ECO:0000313" key="2">
    <source>
        <dbReference type="Proteomes" id="UP000008630"/>
    </source>
</evidence>
<name>E6STX4_BACT6</name>
<organism evidence="1 2">
    <name type="scientific">Bacteroides helcogenes (strain ATCC 35417 / DSM 20613 / JCM 6297 / CCUG 15421 / P 36-108)</name>
    <dbReference type="NCBI Taxonomy" id="693979"/>
    <lineage>
        <taxon>Bacteria</taxon>
        <taxon>Pseudomonadati</taxon>
        <taxon>Bacteroidota</taxon>
        <taxon>Bacteroidia</taxon>
        <taxon>Bacteroidales</taxon>
        <taxon>Bacteroidaceae</taxon>
        <taxon>Bacteroides</taxon>
    </lineage>
</organism>
<dbReference type="KEGG" id="bhl:Bache_1265"/>
<proteinExistence type="predicted"/>
<dbReference type="Proteomes" id="UP000008630">
    <property type="component" value="Chromosome"/>
</dbReference>
<evidence type="ECO:0000313" key="1">
    <source>
        <dbReference type="EMBL" id="ADV43275.1"/>
    </source>
</evidence>
<keyword evidence="2" id="KW-1185">Reference proteome</keyword>
<dbReference type="AlphaFoldDB" id="E6STX4"/>
<gene>
    <name evidence="1" type="ordered locus">Bache_1265</name>
</gene>
<dbReference type="EMBL" id="CP002352">
    <property type="protein sequence ID" value="ADV43275.1"/>
    <property type="molecule type" value="Genomic_DNA"/>
</dbReference>
<dbReference type="RefSeq" id="WP_013546869.1">
    <property type="nucleotide sequence ID" value="NC_014933.1"/>
</dbReference>
<reference evidence="1 2" key="2">
    <citation type="journal article" date="2011" name="Stand. Genomic Sci.">
        <title>Complete genome sequence of Bacteroides helcogenes type strain (P 36-108).</title>
        <authorList>
            <person name="Pati A."/>
            <person name="Gronow S."/>
            <person name="Zeytun A."/>
            <person name="Lapidus A."/>
            <person name="Nolan M."/>
            <person name="Hammon N."/>
            <person name="Deshpande S."/>
            <person name="Cheng J.F."/>
            <person name="Tapia R."/>
            <person name="Han C."/>
            <person name="Goodwin L."/>
            <person name="Pitluck S."/>
            <person name="Liolios K."/>
            <person name="Pagani I."/>
            <person name="Ivanova N."/>
            <person name="Mavromatis K."/>
            <person name="Chen A."/>
            <person name="Palaniappan K."/>
            <person name="Land M."/>
            <person name="Hauser L."/>
            <person name="Chang Y.J."/>
            <person name="Jeffries C.D."/>
            <person name="Detter J.C."/>
            <person name="Brambilla E."/>
            <person name="Rohde M."/>
            <person name="Goker M."/>
            <person name="Woyke T."/>
            <person name="Bristow J."/>
            <person name="Eisen J.A."/>
            <person name="Markowitz V."/>
            <person name="Hugenholtz P."/>
            <person name="Kyrpides N.C."/>
            <person name="Klenk H.P."/>
            <person name="Lucas S."/>
        </authorList>
    </citation>
    <scope>NUCLEOTIDE SEQUENCE [LARGE SCALE GENOMIC DNA]</scope>
    <source>
        <strain evidence="2">ATCC 35417 / DSM 20613 / JCM 6297 / CCUG 15421 / P 36-108</strain>
    </source>
</reference>
<dbReference type="PATRIC" id="fig|693979.3.peg.1341"/>
<protein>
    <submittedName>
        <fullName evidence="1">Uncharacterized protein</fullName>
    </submittedName>
</protein>
<reference key="1">
    <citation type="submission" date="2010-11" db="EMBL/GenBank/DDBJ databases">
        <title>The complete genome of Bacteroides helcogenes P 36-108.</title>
        <authorList>
            <consortium name="US DOE Joint Genome Institute (JGI-PGF)"/>
            <person name="Lucas S."/>
            <person name="Copeland A."/>
            <person name="Lapidus A."/>
            <person name="Bruce D."/>
            <person name="Goodwin L."/>
            <person name="Pitluck S."/>
            <person name="Kyrpides N."/>
            <person name="Mavromatis K."/>
            <person name="Ivanova N."/>
            <person name="Zeytun A."/>
            <person name="Brettin T."/>
            <person name="Detter J.C."/>
            <person name="Tapia R."/>
            <person name="Han C."/>
            <person name="Land M."/>
            <person name="Hauser L."/>
            <person name="Markowitz V."/>
            <person name="Cheng J.-F."/>
            <person name="Hugenholtz P."/>
            <person name="Woyke T."/>
            <person name="Wu D."/>
            <person name="Gronow S."/>
            <person name="Wellnitz S."/>
            <person name="Brambilla E."/>
            <person name="Klenk H.-P."/>
            <person name="Eisen J.A."/>
        </authorList>
    </citation>
    <scope>NUCLEOTIDE SEQUENCE</scope>
    <source>
        <strain>P 36-108</strain>
    </source>
</reference>
<accession>E6STX4</accession>
<sequence length="93" mass="11210">MFYSTKIEPLVKTAINTKKKSMFYSIFFDIHQKLKHENTNHQTIKHGRHFSCEKDKRMELKNFFWKPATNKTTTYKDKARFFFILPMADATEI</sequence>